<dbReference type="Pfam" id="PF04844">
    <property type="entry name" value="Ovate"/>
    <property type="match status" value="1"/>
</dbReference>
<keyword evidence="3 6" id="KW-0805">Transcription regulation</keyword>
<dbReference type="OrthoDB" id="689980at2759"/>
<protein>
    <recommendedName>
        <fullName evidence="6">Transcription repressor</fullName>
    </recommendedName>
    <alternativeName>
        <fullName evidence="6">Ovate family protein</fullName>
    </alternativeName>
</protein>
<proteinExistence type="predicted"/>
<dbReference type="PANTHER" id="PTHR33057:SF117">
    <property type="entry name" value="TRANSCRIPTION REPRESSOR OFP14"/>
    <property type="match status" value="1"/>
</dbReference>
<comment type="caution">
    <text evidence="8">The sequence shown here is derived from an EMBL/GenBank/DDBJ whole genome shotgun (WGS) entry which is preliminary data.</text>
</comment>
<dbReference type="EMBL" id="JAMYWD010000010">
    <property type="protein sequence ID" value="KAJ4959149.1"/>
    <property type="molecule type" value="Genomic_DNA"/>
</dbReference>
<dbReference type="NCBIfam" id="TIGR01568">
    <property type="entry name" value="A_thal_3678"/>
    <property type="match status" value="1"/>
</dbReference>
<organism evidence="8 9">
    <name type="scientific">Protea cynaroides</name>
    <dbReference type="NCBI Taxonomy" id="273540"/>
    <lineage>
        <taxon>Eukaryota</taxon>
        <taxon>Viridiplantae</taxon>
        <taxon>Streptophyta</taxon>
        <taxon>Embryophyta</taxon>
        <taxon>Tracheophyta</taxon>
        <taxon>Spermatophyta</taxon>
        <taxon>Magnoliopsida</taxon>
        <taxon>Proteales</taxon>
        <taxon>Proteaceae</taxon>
        <taxon>Protea</taxon>
    </lineage>
</organism>
<evidence type="ECO:0000256" key="2">
    <source>
        <dbReference type="ARBA" id="ARBA00022491"/>
    </source>
</evidence>
<dbReference type="PANTHER" id="PTHR33057">
    <property type="entry name" value="TRANSCRIPTION REPRESSOR OFP7-RELATED"/>
    <property type="match status" value="1"/>
</dbReference>
<comment type="subcellular location">
    <subcellularLocation>
        <location evidence="1 6">Nucleus</location>
    </subcellularLocation>
</comment>
<dbReference type="Proteomes" id="UP001141806">
    <property type="component" value="Unassembled WGS sequence"/>
</dbReference>
<evidence type="ECO:0000259" key="7">
    <source>
        <dbReference type="PROSITE" id="PS51754"/>
    </source>
</evidence>
<evidence type="ECO:0000313" key="8">
    <source>
        <dbReference type="EMBL" id="KAJ4959149.1"/>
    </source>
</evidence>
<dbReference type="InterPro" id="IPR006458">
    <property type="entry name" value="Ovate_C"/>
</dbReference>
<keyword evidence="2 6" id="KW-0678">Repressor</keyword>
<evidence type="ECO:0000256" key="1">
    <source>
        <dbReference type="ARBA" id="ARBA00004123"/>
    </source>
</evidence>
<evidence type="ECO:0000256" key="4">
    <source>
        <dbReference type="ARBA" id="ARBA00023163"/>
    </source>
</evidence>
<name>A0A9Q0K0B5_9MAGN</name>
<sequence>MPKGKSFQKSLQIYLSNKFKKPMPTQLPIHPNSINSSSNWILSGCSHPKTSSFSVNRTHKDGNDDDDNDDVTLTDIDRFLCMNFNFLYCDTSNNGNEDRGGQSTSPRIYLFESPRLGEPPPEIRASNRFFVSTCASNSLLEEYQSCSSLSDDIGSSSITLSDEIKSLNLDLPDDRIAVITITQDPYQDFQQSMEVMVEAKLNQHEVVDWNFMEELLLCYLKLNEKKFYKDILEAFVDLIVILRQNSGGEDIS</sequence>
<comment type="function">
    <text evidence="6">Transcriptional repressor that regulates multiple aspects of plant growth and development.</text>
</comment>
<gene>
    <name evidence="8" type="ORF">NE237_026260</name>
</gene>
<evidence type="ECO:0000256" key="6">
    <source>
        <dbReference type="RuleBase" id="RU367028"/>
    </source>
</evidence>
<accession>A0A9Q0K0B5</accession>
<dbReference type="AlphaFoldDB" id="A0A9Q0K0B5"/>
<dbReference type="PROSITE" id="PS51754">
    <property type="entry name" value="OVATE"/>
    <property type="match status" value="1"/>
</dbReference>
<reference evidence="8" key="1">
    <citation type="journal article" date="2023" name="Plant J.">
        <title>The genome of the king protea, Protea cynaroides.</title>
        <authorList>
            <person name="Chang J."/>
            <person name="Duong T.A."/>
            <person name="Schoeman C."/>
            <person name="Ma X."/>
            <person name="Roodt D."/>
            <person name="Barker N."/>
            <person name="Li Z."/>
            <person name="Van de Peer Y."/>
            <person name="Mizrachi E."/>
        </authorList>
    </citation>
    <scope>NUCLEOTIDE SEQUENCE</scope>
    <source>
        <tissue evidence="8">Young leaves</tissue>
    </source>
</reference>
<dbReference type="GO" id="GO:0045892">
    <property type="term" value="P:negative regulation of DNA-templated transcription"/>
    <property type="evidence" value="ECO:0007669"/>
    <property type="project" value="UniProtKB-UniRule"/>
</dbReference>
<feature type="domain" description="OVATE" evidence="7">
    <location>
        <begin position="178"/>
        <end position="241"/>
    </location>
</feature>
<dbReference type="GO" id="GO:0005634">
    <property type="term" value="C:nucleus"/>
    <property type="evidence" value="ECO:0007669"/>
    <property type="project" value="UniProtKB-SubCell"/>
</dbReference>
<evidence type="ECO:0000313" key="9">
    <source>
        <dbReference type="Proteomes" id="UP001141806"/>
    </source>
</evidence>
<dbReference type="InterPro" id="IPR038933">
    <property type="entry name" value="Ovate"/>
</dbReference>
<evidence type="ECO:0000256" key="3">
    <source>
        <dbReference type="ARBA" id="ARBA00023015"/>
    </source>
</evidence>
<keyword evidence="9" id="KW-1185">Reference proteome</keyword>
<evidence type="ECO:0000256" key="5">
    <source>
        <dbReference type="ARBA" id="ARBA00023242"/>
    </source>
</evidence>
<keyword evidence="5 6" id="KW-0539">Nucleus</keyword>
<keyword evidence="4 6" id="KW-0804">Transcription</keyword>